<organism evidence="2 3">
    <name type="scientific">Faecalibacter rhinopitheci</name>
    <dbReference type="NCBI Taxonomy" id="2779678"/>
    <lineage>
        <taxon>Bacteria</taxon>
        <taxon>Pseudomonadati</taxon>
        <taxon>Bacteroidota</taxon>
        <taxon>Flavobacteriia</taxon>
        <taxon>Flavobacteriales</taxon>
        <taxon>Weeksellaceae</taxon>
        <taxon>Faecalibacter</taxon>
    </lineage>
</organism>
<name>A0A8J7KD81_9FLAO</name>
<dbReference type="EMBL" id="JADGIK010000003">
    <property type="protein sequence ID" value="MBF0597016.1"/>
    <property type="molecule type" value="Genomic_DNA"/>
</dbReference>
<evidence type="ECO:0000313" key="2">
    <source>
        <dbReference type="EMBL" id="MBF0597016.1"/>
    </source>
</evidence>
<protein>
    <submittedName>
        <fullName evidence="2">DUF2490 domain-containing protein</fullName>
    </submittedName>
</protein>
<dbReference type="InterPro" id="IPR019619">
    <property type="entry name" value="DUF2490"/>
</dbReference>
<keyword evidence="3" id="KW-1185">Reference proteome</keyword>
<sequence>MKFFNIIIILLLSTFLEAQVSPPGLGDTNSASWYAMGLRQDLNEDKTFESMTYIGVGLKSDEDNYNLISKPAIVVLNQEFYNELDKNWKVSYAISYRKQMDYSMDVVNMSENIATQQELRLYARMAYSTKIGKVKLTQTARQEVRKFMDQDWKNTDEPLQLRSRLKSQASISLDENDKHSLTAGAEVLFSTSKDNITKEWSDFKYQEARFTMFYTYRPQETPIAISVGYMNNLIEKNSTHSAHYASVDITWENPFHIF</sequence>
<feature type="signal peptide" evidence="1">
    <location>
        <begin position="1"/>
        <end position="18"/>
    </location>
</feature>
<dbReference type="AlphaFoldDB" id="A0A8J7KD81"/>
<accession>A0A8J7KD81</accession>
<dbReference type="Proteomes" id="UP000608754">
    <property type="component" value="Unassembled WGS sequence"/>
</dbReference>
<proteinExistence type="predicted"/>
<keyword evidence="1" id="KW-0732">Signal</keyword>
<reference evidence="2" key="1">
    <citation type="submission" date="2020-10" db="EMBL/GenBank/DDBJ databases">
        <authorList>
            <person name="Lu T."/>
            <person name="Wang Q."/>
            <person name="Han X."/>
        </authorList>
    </citation>
    <scope>NUCLEOTIDE SEQUENCE</scope>
    <source>
        <strain evidence="2">WQ 117</strain>
    </source>
</reference>
<dbReference type="Pfam" id="PF10677">
    <property type="entry name" value="DUF2490"/>
    <property type="match status" value="1"/>
</dbReference>
<evidence type="ECO:0000313" key="3">
    <source>
        <dbReference type="Proteomes" id="UP000608754"/>
    </source>
</evidence>
<comment type="caution">
    <text evidence="2">The sequence shown here is derived from an EMBL/GenBank/DDBJ whole genome shotgun (WGS) entry which is preliminary data.</text>
</comment>
<feature type="chain" id="PRO_5035148437" evidence="1">
    <location>
        <begin position="19"/>
        <end position="258"/>
    </location>
</feature>
<gene>
    <name evidence="2" type="ORF">IM532_06090</name>
</gene>
<evidence type="ECO:0000256" key="1">
    <source>
        <dbReference type="SAM" id="SignalP"/>
    </source>
</evidence>
<dbReference type="RefSeq" id="WP_194182564.1">
    <property type="nucleotide sequence ID" value="NZ_JADGIK010000003.1"/>
</dbReference>